<evidence type="ECO:0000259" key="1">
    <source>
        <dbReference type="PROSITE" id="PS51379"/>
    </source>
</evidence>
<reference evidence="2 3" key="1">
    <citation type="submission" date="2024-03" db="EMBL/GenBank/DDBJ databases">
        <title>Human intestinal bacterial collection.</title>
        <authorList>
            <person name="Pauvert C."/>
            <person name="Hitch T.C.A."/>
            <person name="Clavel T."/>
        </authorList>
    </citation>
    <scope>NUCLEOTIDE SEQUENCE [LARGE SCALE GENOMIC DNA]</scope>
    <source>
        <strain evidence="2 3">CLA-JM-H44</strain>
    </source>
</reference>
<dbReference type="SUPFAM" id="SSF54862">
    <property type="entry name" value="4Fe-4S ferredoxins"/>
    <property type="match status" value="1"/>
</dbReference>
<dbReference type="PROSITE" id="PS51379">
    <property type="entry name" value="4FE4S_FER_2"/>
    <property type="match status" value="1"/>
</dbReference>
<evidence type="ECO:0000313" key="2">
    <source>
        <dbReference type="EMBL" id="MEQ2440067.1"/>
    </source>
</evidence>
<proteinExistence type="predicted"/>
<dbReference type="InterPro" id="IPR017896">
    <property type="entry name" value="4Fe4S_Fe-S-bd"/>
</dbReference>
<feature type="domain" description="4Fe-4S ferredoxin-type" evidence="1">
    <location>
        <begin position="152"/>
        <end position="180"/>
    </location>
</feature>
<gene>
    <name evidence="2" type="ORF">WMO26_04425</name>
</gene>
<dbReference type="EMBL" id="JBBMFD010000005">
    <property type="protein sequence ID" value="MEQ2440067.1"/>
    <property type="molecule type" value="Genomic_DNA"/>
</dbReference>
<keyword evidence="3" id="KW-1185">Reference proteome</keyword>
<name>A0ABV1DYD0_9FIRM</name>
<dbReference type="RefSeq" id="WP_349218427.1">
    <property type="nucleotide sequence ID" value="NZ_JBBMFD010000005.1"/>
</dbReference>
<dbReference type="PANTHER" id="PTHR42827:SF1">
    <property type="entry name" value="IRON-SULFUR CLUSTER-BINDING PROTEIN"/>
    <property type="match status" value="1"/>
</dbReference>
<organism evidence="2 3">
    <name type="scientific">Solibaculum intestinale</name>
    <dbReference type="NCBI Taxonomy" id="3133165"/>
    <lineage>
        <taxon>Bacteria</taxon>
        <taxon>Bacillati</taxon>
        <taxon>Bacillota</taxon>
        <taxon>Clostridia</taxon>
        <taxon>Eubacteriales</taxon>
        <taxon>Oscillospiraceae</taxon>
        <taxon>Solibaculum</taxon>
    </lineage>
</organism>
<dbReference type="Proteomes" id="UP001489509">
    <property type="component" value="Unassembled WGS sequence"/>
</dbReference>
<comment type="caution">
    <text evidence="2">The sequence shown here is derived from an EMBL/GenBank/DDBJ whole genome shotgun (WGS) entry which is preliminary data.</text>
</comment>
<evidence type="ECO:0000313" key="3">
    <source>
        <dbReference type="Proteomes" id="UP001489509"/>
    </source>
</evidence>
<sequence>MFDLDGLVRQMEEDGMAAVGFSRLDGRLPSSLAHLPYGITLVFALSSPIVAPVADGPTYPYFQHYRAANAFLDSWTLRAAARLERTGYQAMPIAASQSIPPREEYRGLFPHKTAAVAAGLGWIGKSALLITPQWGPRVRLATVLTDCPLPVTEPPVYPGCGACTVCQDCCPAGAIAGVSFRPGMDRESYYDPDKCSKHMKTYQHIGRGAVCGICMANCPVGKR</sequence>
<accession>A0ABV1DYD0</accession>
<protein>
    <submittedName>
        <fullName evidence="2">4Fe-4S double cluster binding domain-containing protein</fullName>
    </submittedName>
</protein>
<dbReference type="PANTHER" id="PTHR42827">
    <property type="entry name" value="IRON-SULFUR CLUSTER-BINDING PROTEIN-RELATED"/>
    <property type="match status" value="1"/>
</dbReference>